<reference evidence="2" key="1">
    <citation type="submission" date="2016-10" db="EMBL/GenBank/DDBJ databases">
        <authorList>
            <person name="Varghese N."/>
            <person name="Submissions S."/>
        </authorList>
    </citation>
    <scope>NUCLEOTIDE SEQUENCE [LARGE SCALE GENOMIC DNA]</scope>
    <source>
        <strain evidence="2">CGMCC 1.6854</strain>
    </source>
</reference>
<gene>
    <name evidence="1" type="ORF">SAMN04488137_1592</name>
</gene>
<protein>
    <submittedName>
        <fullName evidence="1">Uncharacterized protein</fullName>
    </submittedName>
</protein>
<sequence length="45" mass="5358">MKDQITMFCLLNSLDLQRDGLTNASLMQANTFAYLDIRHKRWQKK</sequence>
<name>A0A1G9VHC8_9BACL</name>
<dbReference type="STRING" id="459525.SAMN04488137_1592"/>
<keyword evidence="2" id="KW-1185">Reference proteome</keyword>
<dbReference type="EMBL" id="FNHW01000001">
    <property type="protein sequence ID" value="SDM71632.1"/>
    <property type="molecule type" value="Genomic_DNA"/>
</dbReference>
<evidence type="ECO:0000313" key="1">
    <source>
        <dbReference type="EMBL" id="SDM71632.1"/>
    </source>
</evidence>
<evidence type="ECO:0000313" key="2">
    <source>
        <dbReference type="Proteomes" id="UP000199544"/>
    </source>
</evidence>
<dbReference type="Proteomes" id="UP000199544">
    <property type="component" value="Unassembled WGS sequence"/>
</dbReference>
<dbReference type="AlphaFoldDB" id="A0A1G9VHC8"/>
<proteinExistence type="predicted"/>
<accession>A0A1G9VHC8</accession>
<organism evidence="1 2">
    <name type="scientific">Fictibacillus solisalsi</name>
    <dbReference type="NCBI Taxonomy" id="459525"/>
    <lineage>
        <taxon>Bacteria</taxon>
        <taxon>Bacillati</taxon>
        <taxon>Bacillota</taxon>
        <taxon>Bacilli</taxon>
        <taxon>Bacillales</taxon>
        <taxon>Fictibacillaceae</taxon>
        <taxon>Fictibacillus</taxon>
    </lineage>
</organism>